<accession>A0ABU0AIT7</accession>
<name>A0ABU0AIT7_9BACI</name>
<dbReference type="RefSeq" id="WP_307475510.1">
    <property type="nucleotide sequence ID" value="NZ_JAUSUB010000010.1"/>
</dbReference>
<comment type="caution">
    <text evidence="1">The sequence shown here is derived from an EMBL/GenBank/DDBJ whole genome shotgun (WGS) entry which is preliminary data.</text>
</comment>
<evidence type="ECO:0008006" key="3">
    <source>
        <dbReference type="Google" id="ProtNLM"/>
    </source>
</evidence>
<evidence type="ECO:0000313" key="2">
    <source>
        <dbReference type="Proteomes" id="UP001238088"/>
    </source>
</evidence>
<evidence type="ECO:0000313" key="1">
    <source>
        <dbReference type="EMBL" id="MDQ0270799.1"/>
    </source>
</evidence>
<protein>
    <recommendedName>
        <fullName evidence="3">Phage protein</fullName>
    </recommendedName>
</protein>
<dbReference type="Proteomes" id="UP001238088">
    <property type="component" value="Unassembled WGS sequence"/>
</dbReference>
<sequence length="102" mass="11763">MVGKYRIGSVAYEVKHVPQLAEQHDLIGQIVYKDAVIKLEETLEGTRLKEVFIHEIMHGIFYEAGYAEQDEDLINRTAKVLYGMLRDNDFGFMLNGKEDEEV</sequence>
<gene>
    <name evidence="1" type="ORF">J2S17_002684</name>
</gene>
<organism evidence="1 2">
    <name type="scientific">Cytobacillus purgationiresistens</name>
    <dbReference type="NCBI Taxonomy" id="863449"/>
    <lineage>
        <taxon>Bacteria</taxon>
        <taxon>Bacillati</taxon>
        <taxon>Bacillota</taxon>
        <taxon>Bacilli</taxon>
        <taxon>Bacillales</taxon>
        <taxon>Bacillaceae</taxon>
        <taxon>Cytobacillus</taxon>
    </lineage>
</organism>
<keyword evidence="2" id="KW-1185">Reference proteome</keyword>
<reference evidence="1 2" key="1">
    <citation type="submission" date="2023-07" db="EMBL/GenBank/DDBJ databases">
        <title>Genomic Encyclopedia of Type Strains, Phase IV (KMG-IV): sequencing the most valuable type-strain genomes for metagenomic binning, comparative biology and taxonomic classification.</title>
        <authorList>
            <person name="Goeker M."/>
        </authorList>
    </citation>
    <scope>NUCLEOTIDE SEQUENCE [LARGE SCALE GENOMIC DNA]</scope>
    <source>
        <strain evidence="1 2">DSM 23494</strain>
    </source>
</reference>
<proteinExistence type="predicted"/>
<dbReference type="EMBL" id="JAUSUB010000010">
    <property type="protein sequence ID" value="MDQ0270799.1"/>
    <property type="molecule type" value="Genomic_DNA"/>
</dbReference>